<evidence type="ECO:0000256" key="1">
    <source>
        <dbReference type="SAM" id="MobiDB-lite"/>
    </source>
</evidence>
<feature type="compositionally biased region" description="Polar residues" evidence="1">
    <location>
        <begin position="81"/>
        <end position="96"/>
    </location>
</feature>
<sequence>MMLRHLFYILALLLSVISLCVASAEIPGGGGDRVVPDTASETKVLHTEVQQTDHPPAGPTDPASHCPAVSDDGGTCLTTSAETSCTPNSSVSTDGQPCSPASAKVPDATQPQRLTTGDPGSGGHGSSSDSLSETGVRGAGIAPIVQPQQHPLPPTLPLQLLAPGATCTPNSSNLPCTTTPEELTPTKPVITTTEKPGHGAHVDAPSNKDGHRAAADRTGAHVTLVEAGPGIGSGSGTDDNSSSNHPTASPPPAASTPASDPQPGNSDNHVSSAADSQGSAGTQPSSSSTSSSETVSSGSSETTKTGNGTTSAENGSPNNTGDVGNADTTTTTTTLPPELTNNKKGDADSSSSISSSVWVRVPLLIVVTLACIL</sequence>
<dbReference type="Proteomes" id="UP000192257">
    <property type="component" value="Unassembled WGS sequence"/>
</dbReference>
<feature type="region of interest" description="Disordered" evidence="1">
    <location>
        <begin position="171"/>
        <end position="354"/>
    </location>
</feature>
<feature type="compositionally biased region" description="Polar residues" evidence="1">
    <location>
        <begin position="312"/>
        <end position="322"/>
    </location>
</feature>
<dbReference type="AlphaFoldDB" id="A0A1X0NIK4"/>
<feature type="chain" id="PRO_5012981598" evidence="2">
    <location>
        <begin position="23"/>
        <end position="373"/>
    </location>
</feature>
<accession>A0A1X0NIK4</accession>
<name>A0A1X0NIK4_9TRYP</name>
<reference evidence="3 4" key="1">
    <citation type="submission" date="2017-03" db="EMBL/GenBank/DDBJ databases">
        <title>An alternative strategy for trypanosome survival in the mammalian bloodstream revealed through genome and transcriptome analysis of the ubiquitous bovine parasite Trypanosoma (Megatrypanum) theileri.</title>
        <authorList>
            <person name="Kelly S."/>
            <person name="Ivens A."/>
            <person name="Mott A."/>
            <person name="O'Neill E."/>
            <person name="Emms D."/>
            <person name="Macleod O."/>
            <person name="Voorheis P."/>
            <person name="Matthews J."/>
            <person name="Matthews K."/>
            <person name="Carrington M."/>
        </authorList>
    </citation>
    <scope>NUCLEOTIDE SEQUENCE [LARGE SCALE GENOMIC DNA]</scope>
    <source>
        <strain evidence="3">Edinburgh</strain>
    </source>
</reference>
<keyword evidence="4" id="KW-1185">Reference proteome</keyword>
<comment type="caution">
    <text evidence="3">The sequence shown here is derived from an EMBL/GenBank/DDBJ whole genome shotgun (WGS) entry which is preliminary data.</text>
</comment>
<feature type="region of interest" description="Disordered" evidence="1">
    <location>
        <begin position="46"/>
        <end position="68"/>
    </location>
</feature>
<dbReference type="EMBL" id="NBCO01000045">
    <property type="protein sequence ID" value="ORC84421.1"/>
    <property type="molecule type" value="Genomic_DNA"/>
</dbReference>
<dbReference type="GeneID" id="39990036"/>
<feature type="non-terminal residue" evidence="3">
    <location>
        <position position="373"/>
    </location>
</feature>
<feature type="signal peptide" evidence="2">
    <location>
        <begin position="1"/>
        <end position="22"/>
    </location>
</feature>
<feature type="region of interest" description="Disordered" evidence="1">
    <location>
        <begin position="81"/>
        <end position="135"/>
    </location>
</feature>
<feature type="compositionally biased region" description="Basic and acidic residues" evidence="1">
    <location>
        <begin position="195"/>
        <end position="219"/>
    </location>
</feature>
<feature type="compositionally biased region" description="Low complexity" evidence="1">
    <location>
        <begin position="236"/>
        <end position="247"/>
    </location>
</feature>
<feature type="compositionally biased region" description="Low complexity" evidence="1">
    <location>
        <begin position="174"/>
        <end position="188"/>
    </location>
</feature>
<evidence type="ECO:0000256" key="2">
    <source>
        <dbReference type="SAM" id="SignalP"/>
    </source>
</evidence>
<evidence type="ECO:0000313" key="3">
    <source>
        <dbReference type="EMBL" id="ORC84421.1"/>
    </source>
</evidence>
<gene>
    <name evidence="3" type="ORF">TM35_000451590</name>
</gene>
<proteinExistence type="predicted"/>
<protein>
    <submittedName>
        <fullName evidence="3">Uncharacterized protein</fullName>
    </submittedName>
</protein>
<feature type="compositionally biased region" description="Polar residues" evidence="1">
    <location>
        <begin position="262"/>
        <end position="275"/>
    </location>
</feature>
<feature type="compositionally biased region" description="Low complexity" evidence="1">
    <location>
        <begin position="276"/>
        <end position="311"/>
    </location>
</feature>
<feature type="compositionally biased region" description="Low complexity" evidence="1">
    <location>
        <begin position="126"/>
        <end position="135"/>
    </location>
</feature>
<dbReference type="RefSeq" id="XP_028878487.1">
    <property type="nucleotide sequence ID" value="XM_029030256.1"/>
</dbReference>
<evidence type="ECO:0000313" key="4">
    <source>
        <dbReference type="Proteomes" id="UP000192257"/>
    </source>
</evidence>
<dbReference type="VEuPathDB" id="TriTrypDB:TM35_000451590"/>
<organism evidence="3 4">
    <name type="scientific">Trypanosoma theileri</name>
    <dbReference type="NCBI Taxonomy" id="67003"/>
    <lineage>
        <taxon>Eukaryota</taxon>
        <taxon>Discoba</taxon>
        <taxon>Euglenozoa</taxon>
        <taxon>Kinetoplastea</taxon>
        <taxon>Metakinetoplastina</taxon>
        <taxon>Trypanosomatida</taxon>
        <taxon>Trypanosomatidae</taxon>
        <taxon>Trypanosoma</taxon>
    </lineage>
</organism>
<keyword evidence="2" id="KW-0732">Signal</keyword>